<dbReference type="GO" id="GO:0004832">
    <property type="term" value="F:valine-tRNA ligase activity"/>
    <property type="evidence" value="ECO:0007669"/>
    <property type="project" value="UniProtKB-EC"/>
</dbReference>
<evidence type="ECO:0000256" key="3">
    <source>
        <dbReference type="ARBA" id="ARBA00022741"/>
    </source>
</evidence>
<evidence type="ECO:0000256" key="6">
    <source>
        <dbReference type="ARBA" id="ARBA00023146"/>
    </source>
</evidence>
<sequence length="109" mass="12372">MARQTPDLAKFHPNRVLFTSHDLLFFWIARMRMFGTYAMDGQPSFKTVALHGMVGFQHGKKISKTLAMRSTRYAPRNRGKPVGRPRSGFLGAAMDERCPQIRAGWMLSA</sequence>
<dbReference type="Gene3D" id="3.40.50.620">
    <property type="entry name" value="HUPs"/>
    <property type="match status" value="1"/>
</dbReference>
<dbReference type="GO" id="GO:0005829">
    <property type="term" value="C:cytosol"/>
    <property type="evidence" value="ECO:0007669"/>
    <property type="project" value="TreeGrafter"/>
</dbReference>
<evidence type="ECO:0000256" key="1">
    <source>
        <dbReference type="ARBA" id="ARBA00013169"/>
    </source>
</evidence>
<keyword evidence="2 9" id="KW-0436">Ligase</keyword>
<dbReference type="PANTHER" id="PTHR11946:SF93">
    <property type="entry name" value="VALINE--TRNA LIGASE, CHLOROPLASTIC_MITOCHONDRIAL 2"/>
    <property type="match status" value="1"/>
</dbReference>
<keyword evidence="4" id="KW-0067">ATP-binding</keyword>
<dbReference type="Pfam" id="PF00133">
    <property type="entry name" value="tRNA-synt_1"/>
    <property type="match status" value="1"/>
</dbReference>
<name>A0A846XML2_9NOCA</name>
<dbReference type="GO" id="GO:0005524">
    <property type="term" value="F:ATP binding"/>
    <property type="evidence" value="ECO:0007669"/>
    <property type="project" value="UniProtKB-KW"/>
</dbReference>
<dbReference type="InterPro" id="IPR002303">
    <property type="entry name" value="Valyl-tRNA_ligase"/>
</dbReference>
<dbReference type="EC" id="6.1.1.9" evidence="1"/>
<accession>A0A846XML2</accession>
<dbReference type="AlphaFoldDB" id="A0A846XML2"/>
<proteinExistence type="predicted"/>
<feature type="domain" description="Aminoacyl-tRNA synthetase class Ia" evidence="8">
    <location>
        <begin position="4"/>
        <end position="66"/>
    </location>
</feature>
<gene>
    <name evidence="9" type="ORF">HGA13_29785</name>
</gene>
<reference evidence="9 10" key="1">
    <citation type="submission" date="2020-04" db="EMBL/GenBank/DDBJ databases">
        <title>MicrobeNet Type strains.</title>
        <authorList>
            <person name="Nicholson A.C."/>
        </authorList>
    </citation>
    <scope>NUCLEOTIDE SEQUENCE [LARGE SCALE GENOMIC DNA]</scope>
    <source>
        <strain evidence="9 10">DSM 45078</strain>
    </source>
</reference>
<dbReference type="EMBL" id="JAAXOO010000008">
    <property type="protein sequence ID" value="NKY37232.1"/>
    <property type="molecule type" value="Genomic_DNA"/>
</dbReference>
<organism evidence="9 10">
    <name type="scientific">Nocardia speluncae</name>
    <dbReference type="NCBI Taxonomy" id="419477"/>
    <lineage>
        <taxon>Bacteria</taxon>
        <taxon>Bacillati</taxon>
        <taxon>Actinomycetota</taxon>
        <taxon>Actinomycetes</taxon>
        <taxon>Mycobacteriales</taxon>
        <taxon>Nocardiaceae</taxon>
        <taxon>Nocardia</taxon>
    </lineage>
</organism>
<keyword evidence="6" id="KW-0030">Aminoacyl-tRNA synthetase</keyword>
<evidence type="ECO:0000313" key="10">
    <source>
        <dbReference type="Proteomes" id="UP000565715"/>
    </source>
</evidence>
<dbReference type="Proteomes" id="UP000565715">
    <property type="component" value="Unassembled WGS sequence"/>
</dbReference>
<dbReference type="SUPFAM" id="SSF52374">
    <property type="entry name" value="Nucleotidylyl transferase"/>
    <property type="match status" value="1"/>
</dbReference>
<dbReference type="InterPro" id="IPR002300">
    <property type="entry name" value="aa-tRNA-synth_Ia"/>
</dbReference>
<keyword evidence="3" id="KW-0547">Nucleotide-binding</keyword>
<protein>
    <recommendedName>
        <fullName evidence="1">valine--tRNA ligase</fullName>
        <ecNumber evidence="1">6.1.1.9</ecNumber>
    </recommendedName>
    <alternativeName>
        <fullName evidence="7">Valyl-tRNA synthetase</fullName>
    </alternativeName>
</protein>
<evidence type="ECO:0000256" key="2">
    <source>
        <dbReference type="ARBA" id="ARBA00022598"/>
    </source>
</evidence>
<keyword evidence="5" id="KW-0648">Protein biosynthesis</keyword>
<dbReference type="GO" id="GO:0006438">
    <property type="term" value="P:valyl-tRNA aminoacylation"/>
    <property type="evidence" value="ECO:0007669"/>
    <property type="project" value="InterPro"/>
</dbReference>
<evidence type="ECO:0000256" key="7">
    <source>
        <dbReference type="ARBA" id="ARBA00029936"/>
    </source>
</evidence>
<evidence type="ECO:0000256" key="5">
    <source>
        <dbReference type="ARBA" id="ARBA00022917"/>
    </source>
</evidence>
<evidence type="ECO:0000313" key="9">
    <source>
        <dbReference type="EMBL" id="NKY37232.1"/>
    </source>
</evidence>
<dbReference type="InterPro" id="IPR014729">
    <property type="entry name" value="Rossmann-like_a/b/a_fold"/>
</dbReference>
<dbReference type="PANTHER" id="PTHR11946">
    <property type="entry name" value="VALYL-TRNA SYNTHETASES"/>
    <property type="match status" value="1"/>
</dbReference>
<comment type="caution">
    <text evidence="9">The sequence shown here is derived from an EMBL/GenBank/DDBJ whole genome shotgun (WGS) entry which is preliminary data.</text>
</comment>
<evidence type="ECO:0000256" key="4">
    <source>
        <dbReference type="ARBA" id="ARBA00022840"/>
    </source>
</evidence>
<keyword evidence="10" id="KW-1185">Reference proteome</keyword>
<evidence type="ECO:0000259" key="8">
    <source>
        <dbReference type="Pfam" id="PF00133"/>
    </source>
</evidence>